<dbReference type="OMA" id="GYKFHSI"/>
<keyword evidence="4 5" id="KW-0472">Membrane</keyword>
<dbReference type="OrthoDB" id="5547497at2759"/>
<evidence type="ECO:0000256" key="3">
    <source>
        <dbReference type="ARBA" id="ARBA00022989"/>
    </source>
</evidence>
<feature type="transmembrane region" description="Helical" evidence="5">
    <location>
        <begin position="68"/>
        <end position="89"/>
    </location>
</feature>
<dbReference type="SUPFAM" id="SSF103481">
    <property type="entry name" value="Multidrug resistance efflux transporter EmrE"/>
    <property type="match status" value="1"/>
</dbReference>
<dbReference type="InterPro" id="IPR037185">
    <property type="entry name" value="EmrE-like"/>
</dbReference>
<dbReference type="GO" id="GO:0016020">
    <property type="term" value="C:membrane"/>
    <property type="evidence" value="ECO:0007669"/>
    <property type="project" value="UniProtKB-SubCell"/>
</dbReference>
<organism evidence="7 8">
    <name type="scientific">Stegodyphus mimosarum</name>
    <name type="common">African social velvet spider</name>
    <dbReference type="NCBI Taxonomy" id="407821"/>
    <lineage>
        <taxon>Eukaryota</taxon>
        <taxon>Metazoa</taxon>
        <taxon>Ecdysozoa</taxon>
        <taxon>Arthropoda</taxon>
        <taxon>Chelicerata</taxon>
        <taxon>Arachnida</taxon>
        <taxon>Araneae</taxon>
        <taxon>Araneomorphae</taxon>
        <taxon>Entelegynae</taxon>
        <taxon>Eresoidea</taxon>
        <taxon>Eresidae</taxon>
        <taxon>Stegodyphus</taxon>
    </lineage>
</organism>
<keyword evidence="8" id="KW-1185">Reference proteome</keyword>
<name>A0A087UM04_STEMI</name>
<reference evidence="7 8" key="1">
    <citation type="submission" date="2013-11" db="EMBL/GenBank/DDBJ databases">
        <title>Genome sequencing of Stegodyphus mimosarum.</title>
        <authorList>
            <person name="Bechsgaard J."/>
        </authorList>
    </citation>
    <scope>NUCLEOTIDE SEQUENCE [LARGE SCALE GENOMIC DNA]</scope>
</reference>
<evidence type="ECO:0000313" key="7">
    <source>
        <dbReference type="EMBL" id="KFM78393.1"/>
    </source>
</evidence>
<dbReference type="AlphaFoldDB" id="A0A087UM04"/>
<dbReference type="InterPro" id="IPR050186">
    <property type="entry name" value="TPT_transporter"/>
</dbReference>
<keyword evidence="2 5" id="KW-0812">Transmembrane</keyword>
<dbReference type="Proteomes" id="UP000054359">
    <property type="component" value="Unassembled WGS sequence"/>
</dbReference>
<feature type="domain" description="Sugar phosphate transporter" evidence="6">
    <location>
        <begin position="41"/>
        <end position="111"/>
    </location>
</feature>
<evidence type="ECO:0000256" key="2">
    <source>
        <dbReference type="ARBA" id="ARBA00022692"/>
    </source>
</evidence>
<gene>
    <name evidence="7" type="ORF">X975_15226</name>
</gene>
<evidence type="ECO:0000259" key="6">
    <source>
        <dbReference type="Pfam" id="PF03151"/>
    </source>
</evidence>
<sequence length="130" mass="14766">MQLLYYQAPLSALLLFLCLPLIEPPWKSDGLFHKEWSLVDLALILLSGIIAFSVNLSIYWIIGNTSAVTYNVVGQMKFCLTLIGGYLFFTEPILPIQFLGILTTMFGVSLYAYFKTQDKKLYTALPYTHK</sequence>
<evidence type="ECO:0000256" key="4">
    <source>
        <dbReference type="ARBA" id="ARBA00023136"/>
    </source>
</evidence>
<feature type="transmembrane region" description="Helical" evidence="5">
    <location>
        <begin position="96"/>
        <end position="114"/>
    </location>
</feature>
<accession>A0A087UM04</accession>
<dbReference type="Pfam" id="PF03151">
    <property type="entry name" value="TPT"/>
    <property type="match status" value="1"/>
</dbReference>
<dbReference type="InterPro" id="IPR004853">
    <property type="entry name" value="Sugar_P_trans_dom"/>
</dbReference>
<evidence type="ECO:0000256" key="5">
    <source>
        <dbReference type="SAM" id="Phobius"/>
    </source>
</evidence>
<protein>
    <submittedName>
        <fullName evidence="7">Solute carrier family 35 member E3</fullName>
    </submittedName>
</protein>
<feature type="transmembrane region" description="Helical" evidence="5">
    <location>
        <begin position="6"/>
        <end position="26"/>
    </location>
</feature>
<keyword evidence="3 5" id="KW-1133">Transmembrane helix</keyword>
<comment type="subcellular location">
    <subcellularLocation>
        <location evidence="1">Membrane</location>
        <topology evidence="1">Multi-pass membrane protein</topology>
    </subcellularLocation>
</comment>
<feature type="transmembrane region" description="Helical" evidence="5">
    <location>
        <begin position="38"/>
        <end position="62"/>
    </location>
</feature>
<dbReference type="STRING" id="407821.A0A087UM04"/>
<feature type="non-terminal residue" evidence="7">
    <location>
        <position position="130"/>
    </location>
</feature>
<dbReference type="EMBL" id="KK120498">
    <property type="protein sequence ID" value="KFM78393.1"/>
    <property type="molecule type" value="Genomic_DNA"/>
</dbReference>
<evidence type="ECO:0000313" key="8">
    <source>
        <dbReference type="Proteomes" id="UP000054359"/>
    </source>
</evidence>
<proteinExistence type="predicted"/>
<dbReference type="PANTHER" id="PTHR11132">
    <property type="entry name" value="SOLUTE CARRIER FAMILY 35"/>
    <property type="match status" value="1"/>
</dbReference>
<evidence type="ECO:0000256" key="1">
    <source>
        <dbReference type="ARBA" id="ARBA00004141"/>
    </source>
</evidence>